<feature type="transmembrane region" description="Helical" evidence="2">
    <location>
        <begin position="42"/>
        <end position="62"/>
    </location>
</feature>
<evidence type="ECO:0000256" key="1">
    <source>
        <dbReference type="SAM" id="MobiDB-lite"/>
    </source>
</evidence>
<feature type="transmembrane region" description="Helical" evidence="2">
    <location>
        <begin position="74"/>
        <end position="92"/>
    </location>
</feature>
<evidence type="ECO:0000313" key="3">
    <source>
        <dbReference type="EMBL" id="PWF24423.1"/>
    </source>
</evidence>
<name>A0A2V1K2H6_9ACTO</name>
<accession>A0A2V1K2H6</accession>
<sequence>MSDDYTAPAPKDPSVPEDPPVPEDTPTPIVPPAPKDASSAPLILAVLAAALSGALVAFQGNFNGAFNAHGGGPLLAGWVSYVGTFITVIIIMMVQRNVGTFLEILRTRSKPWWYYVGFGGVPIVVATSWGIPIVGVAIASVCSVAGQTIISLVFDQRGVGIPAPIAFSGRRVLATLVALAGLALAISASSGTSTTLWATIATGLIIAIAGAGLSAQNVGNGAVVARTGYPLLPCLTSVIGGTALMSVILVIAAATGNLSLTFPPLSSWWMYLGGPVGAAIVLCSAWAIRRLGAFRLTLAVVAGQMVTAVLVDLAAGTPVPPTTIAAAITMVLATTLVVVSATPTARGAVGR</sequence>
<feature type="transmembrane region" description="Helical" evidence="2">
    <location>
        <begin position="112"/>
        <end position="131"/>
    </location>
</feature>
<feature type="transmembrane region" description="Helical" evidence="2">
    <location>
        <begin position="172"/>
        <end position="190"/>
    </location>
</feature>
<reference evidence="4" key="1">
    <citation type="submission" date="2018-05" db="EMBL/GenBank/DDBJ databases">
        <authorList>
            <person name="Li Y."/>
        </authorList>
    </citation>
    <scope>NUCLEOTIDE SEQUENCE [LARGE SCALE GENOMIC DNA]</scope>
    <source>
        <strain evidence="4">sk1b4</strain>
    </source>
</reference>
<organism evidence="3 4">
    <name type="scientific">Ancrocorticia populi</name>
    <dbReference type="NCBI Taxonomy" id="2175228"/>
    <lineage>
        <taxon>Bacteria</taxon>
        <taxon>Bacillati</taxon>
        <taxon>Actinomycetota</taxon>
        <taxon>Actinomycetes</taxon>
        <taxon>Actinomycetales</taxon>
        <taxon>Actinomycetaceae</taxon>
        <taxon>Ancrocorticia</taxon>
    </lineage>
</organism>
<dbReference type="EMBL" id="QETB01000007">
    <property type="protein sequence ID" value="PWF24423.1"/>
    <property type="molecule type" value="Genomic_DNA"/>
</dbReference>
<feature type="transmembrane region" description="Helical" evidence="2">
    <location>
        <begin position="231"/>
        <end position="256"/>
    </location>
</feature>
<dbReference type="GO" id="GO:0005886">
    <property type="term" value="C:plasma membrane"/>
    <property type="evidence" value="ECO:0007669"/>
    <property type="project" value="TreeGrafter"/>
</dbReference>
<feature type="transmembrane region" description="Helical" evidence="2">
    <location>
        <begin position="137"/>
        <end position="154"/>
    </location>
</feature>
<evidence type="ECO:0000256" key="2">
    <source>
        <dbReference type="SAM" id="Phobius"/>
    </source>
</evidence>
<keyword evidence="4" id="KW-1185">Reference proteome</keyword>
<feature type="transmembrane region" description="Helical" evidence="2">
    <location>
        <begin position="322"/>
        <end position="341"/>
    </location>
</feature>
<gene>
    <name evidence="3" type="ORF">DD236_11445</name>
</gene>
<keyword evidence="2" id="KW-1133">Transmembrane helix</keyword>
<feature type="compositionally biased region" description="Pro residues" evidence="1">
    <location>
        <begin position="10"/>
        <end position="32"/>
    </location>
</feature>
<dbReference type="PANTHER" id="PTHR34821:SF2">
    <property type="entry name" value="INNER MEMBRANE PROTEIN YDCZ"/>
    <property type="match status" value="1"/>
</dbReference>
<comment type="caution">
    <text evidence="3">The sequence shown here is derived from an EMBL/GenBank/DDBJ whole genome shotgun (WGS) entry which is preliminary data.</text>
</comment>
<dbReference type="Pfam" id="PF04657">
    <property type="entry name" value="DMT_YdcZ"/>
    <property type="match status" value="2"/>
</dbReference>
<protein>
    <recommendedName>
        <fullName evidence="5">EamA-like transporter family protein</fullName>
    </recommendedName>
</protein>
<evidence type="ECO:0000313" key="4">
    <source>
        <dbReference type="Proteomes" id="UP000245283"/>
    </source>
</evidence>
<keyword evidence="2" id="KW-0472">Membrane</keyword>
<proteinExistence type="predicted"/>
<evidence type="ECO:0008006" key="5">
    <source>
        <dbReference type="Google" id="ProtNLM"/>
    </source>
</evidence>
<keyword evidence="2" id="KW-0812">Transmembrane</keyword>
<feature type="transmembrane region" description="Helical" evidence="2">
    <location>
        <begin position="196"/>
        <end position="219"/>
    </location>
</feature>
<dbReference type="AlphaFoldDB" id="A0A2V1K2H6"/>
<dbReference type="PANTHER" id="PTHR34821">
    <property type="entry name" value="INNER MEMBRANE PROTEIN YDCZ"/>
    <property type="match status" value="1"/>
</dbReference>
<dbReference type="OrthoDB" id="6463253at2"/>
<feature type="transmembrane region" description="Helical" evidence="2">
    <location>
        <begin position="295"/>
        <end position="316"/>
    </location>
</feature>
<dbReference type="InterPro" id="IPR006750">
    <property type="entry name" value="YdcZ"/>
</dbReference>
<dbReference type="Proteomes" id="UP000245283">
    <property type="component" value="Unassembled WGS sequence"/>
</dbReference>
<dbReference type="RefSeq" id="WP_109094532.1">
    <property type="nucleotide sequence ID" value="NZ_QETB01000007.1"/>
</dbReference>
<feature type="region of interest" description="Disordered" evidence="1">
    <location>
        <begin position="1"/>
        <end position="32"/>
    </location>
</feature>
<feature type="transmembrane region" description="Helical" evidence="2">
    <location>
        <begin position="268"/>
        <end position="288"/>
    </location>
</feature>